<organism evidence="2 3">
    <name type="scientific">Haemonchus contortus</name>
    <name type="common">Barber pole worm</name>
    <dbReference type="NCBI Taxonomy" id="6289"/>
    <lineage>
        <taxon>Eukaryota</taxon>
        <taxon>Metazoa</taxon>
        <taxon>Ecdysozoa</taxon>
        <taxon>Nematoda</taxon>
        <taxon>Chromadorea</taxon>
        <taxon>Rhabditida</taxon>
        <taxon>Rhabditina</taxon>
        <taxon>Rhabditomorpha</taxon>
        <taxon>Strongyloidea</taxon>
        <taxon>Trichostrongylidae</taxon>
        <taxon>Haemonchus</taxon>
    </lineage>
</organism>
<protein>
    <submittedName>
        <fullName evidence="3">Collagen triple helix repeat domain containing protein</fullName>
    </submittedName>
</protein>
<keyword evidence="1" id="KW-0732">Signal</keyword>
<feature type="signal peptide" evidence="1">
    <location>
        <begin position="1"/>
        <end position="21"/>
    </location>
</feature>
<dbReference type="WBParaSite" id="HCON_00131410-00002">
    <property type="protein sequence ID" value="HCON_00131410-00002"/>
    <property type="gene ID" value="HCON_00131410"/>
</dbReference>
<evidence type="ECO:0000313" key="3">
    <source>
        <dbReference type="WBParaSite" id="HCON_00131410-00002"/>
    </source>
</evidence>
<dbReference type="AlphaFoldDB" id="A0A7I4YQF2"/>
<proteinExistence type="predicted"/>
<sequence>MKTTVLLTVFVLSIVIQSHHGEEIPLAPAIRYGRYGHDTLNLLLR</sequence>
<evidence type="ECO:0000313" key="2">
    <source>
        <dbReference type="Proteomes" id="UP000025227"/>
    </source>
</evidence>
<accession>A0A7I4YQF2</accession>
<evidence type="ECO:0000256" key="1">
    <source>
        <dbReference type="SAM" id="SignalP"/>
    </source>
</evidence>
<keyword evidence="2" id="KW-1185">Reference proteome</keyword>
<dbReference type="Proteomes" id="UP000025227">
    <property type="component" value="Unplaced"/>
</dbReference>
<name>A0A7I4YQF2_HAECO</name>
<reference evidence="3" key="1">
    <citation type="submission" date="2020-12" db="UniProtKB">
        <authorList>
            <consortium name="WormBaseParasite"/>
        </authorList>
    </citation>
    <scope>IDENTIFICATION</scope>
    <source>
        <strain evidence="3">MHco3</strain>
    </source>
</reference>
<feature type="chain" id="PRO_5029750732" evidence="1">
    <location>
        <begin position="22"/>
        <end position="45"/>
    </location>
</feature>